<dbReference type="OrthoDB" id="3176638at2"/>
<dbReference type="GO" id="GO:0005829">
    <property type="term" value="C:cytosol"/>
    <property type="evidence" value="ECO:0007669"/>
    <property type="project" value="TreeGrafter"/>
</dbReference>
<feature type="domain" description="HTH crp-type" evidence="5">
    <location>
        <begin position="150"/>
        <end position="218"/>
    </location>
</feature>
<evidence type="ECO:0000259" key="5">
    <source>
        <dbReference type="PROSITE" id="PS51063"/>
    </source>
</evidence>
<keyword evidence="7" id="KW-1185">Reference proteome</keyword>
<sequence length="226" mass="25487">MKEIIKSLTQCILMKGFSDEIIKETLESINYTMNNFSKGEIIAVEDSYCSSIGVVIKGGVEVQKIYASGKTITMSNLEVGNIFGEVIIFSNKSAYPATIVASTNCQIMYISKENVLKLCKLNSEFLSNFMTLLSNKILMLNNKLRNISYQTIRQKIASYVLDEYKAMNKLTISLKCTKKEMAEQLGIPRPSLSRELINMKDEGILDFDKNIITILDLDSLENILFN</sequence>
<dbReference type="GO" id="GO:0003700">
    <property type="term" value="F:DNA-binding transcription factor activity"/>
    <property type="evidence" value="ECO:0007669"/>
    <property type="project" value="TreeGrafter"/>
</dbReference>
<dbReference type="Gene3D" id="2.60.120.10">
    <property type="entry name" value="Jelly Rolls"/>
    <property type="match status" value="1"/>
</dbReference>
<dbReference type="PANTHER" id="PTHR24567:SF58">
    <property type="entry name" value="CYCLIC AMP-BINDING REGULATORY PROTEIN"/>
    <property type="match status" value="1"/>
</dbReference>
<protein>
    <submittedName>
        <fullName evidence="6">cAMP-activated global transcriptional regulator CRP</fullName>
    </submittedName>
</protein>
<dbReference type="PANTHER" id="PTHR24567">
    <property type="entry name" value="CRP FAMILY TRANSCRIPTIONAL REGULATORY PROTEIN"/>
    <property type="match status" value="1"/>
</dbReference>
<dbReference type="PROSITE" id="PS51063">
    <property type="entry name" value="HTH_CRP_2"/>
    <property type="match status" value="1"/>
</dbReference>
<dbReference type="SMART" id="SM00419">
    <property type="entry name" value="HTH_CRP"/>
    <property type="match status" value="1"/>
</dbReference>
<accession>A0A162R6J8</accession>
<dbReference type="InterPro" id="IPR050397">
    <property type="entry name" value="Env_Response_Regulators"/>
</dbReference>
<dbReference type="InterPro" id="IPR018490">
    <property type="entry name" value="cNMP-bd_dom_sf"/>
</dbReference>
<dbReference type="Pfam" id="PF00027">
    <property type="entry name" value="cNMP_binding"/>
    <property type="match status" value="1"/>
</dbReference>
<evidence type="ECO:0000313" key="7">
    <source>
        <dbReference type="Proteomes" id="UP000076603"/>
    </source>
</evidence>
<proteinExistence type="predicted"/>
<dbReference type="Pfam" id="PF13545">
    <property type="entry name" value="HTH_Crp_2"/>
    <property type="match status" value="1"/>
</dbReference>
<dbReference type="Proteomes" id="UP000076603">
    <property type="component" value="Unassembled WGS sequence"/>
</dbReference>
<feature type="domain" description="Cyclic nucleotide-binding" evidence="4">
    <location>
        <begin position="13"/>
        <end position="118"/>
    </location>
</feature>
<comment type="caution">
    <text evidence="6">The sequence shown here is derived from an EMBL/GenBank/DDBJ whole genome shotgun (WGS) entry which is preliminary data.</text>
</comment>
<dbReference type="GO" id="GO:0003677">
    <property type="term" value="F:DNA binding"/>
    <property type="evidence" value="ECO:0007669"/>
    <property type="project" value="UniProtKB-KW"/>
</dbReference>
<dbReference type="EMBL" id="LWAE01000008">
    <property type="protein sequence ID" value="KZL89507.1"/>
    <property type="molecule type" value="Genomic_DNA"/>
</dbReference>
<dbReference type="STRING" id="1121326.CLMAG_49960"/>
<evidence type="ECO:0000256" key="3">
    <source>
        <dbReference type="ARBA" id="ARBA00023163"/>
    </source>
</evidence>
<dbReference type="SUPFAM" id="SSF46785">
    <property type="entry name" value="Winged helix' DNA-binding domain"/>
    <property type="match status" value="1"/>
</dbReference>
<reference evidence="6 7" key="1">
    <citation type="submission" date="2016-04" db="EMBL/GenBank/DDBJ databases">
        <title>Genome sequence of Clostridium magnum DSM 2767.</title>
        <authorList>
            <person name="Poehlein A."/>
            <person name="Uhlig R."/>
            <person name="Fischer R."/>
            <person name="Bahl H."/>
            <person name="Daniel R."/>
        </authorList>
    </citation>
    <scope>NUCLEOTIDE SEQUENCE [LARGE SCALE GENOMIC DNA]</scope>
    <source>
        <strain evidence="6 7">DSM 2767</strain>
    </source>
</reference>
<dbReference type="SMART" id="SM00100">
    <property type="entry name" value="cNMP"/>
    <property type="match status" value="1"/>
</dbReference>
<dbReference type="SUPFAM" id="SSF51206">
    <property type="entry name" value="cAMP-binding domain-like"/>
    <property type="match status" value="1"/>
</dbReference>
<dbReference type="CDD" id="cd00038">
    <property type="entry name" value="CAP_ED"/>
    <property type="match status" value="1"/>
</dbReference>
<dbReference type="InterPro" id="IPR014710">
    <property type="entry name" value="RmlC-like_jellyroll"/>
</dbReference>
<organism evidence="6 7">
    <name type="scientific">Clostridium magnum DSM 2767</name>
    <dbReference type="NCBI Taxonomy" id="1121326"/>
    <lineage>
        <taxon>Bacteria</taxon>
        <taxon>Bacillati</taxon>
        <taxon>Bacillota</taxon>
        <taxon>Clostridia</taxon>
        <taxon>Eubacteriales</taxon>
        <taxon>Clostridiaceae</taxon>
        <taxon>Clostridium</taxon>
    </lineage>
</organism>
<dbReference type="PATRIC" id="fig|1121326.3.peg.5061"/>
<evidence type="ECO:0000259" key="4">
    <source>
        <dbReference type="PROSITE" id="PS50042"/>
    </source>
</evidence>
<evidence type="ECO:0000256" key="1">
    <source>
        <dbReference type="ARBA" id="ARBA00023015"/>
    </source>
</evidence>
<keyword evidence="3" id="KW-0804">Transcription</keyword>
<evidence type="ECO:0000256" key="2">
    <source>
        <dbReference type="ARBA" id="ARBA00023125"/>
    </source>
</evidence>
<dbReference type="AlphaFoldDB" id="A0A162R6J8"/>
<gene>
    <name evidence="6" type="primary">crp_3</name>
    <name evidence="6" type="ORF">CLMAG_49960</name>
</gene>
<name>A0A162R6J8_9CLOT</name>
<evidence type="ECO:0000313" key="6">
    <source>
        <dbReference type="EMBL" id="KZL89507.1"/>
    </source>
</evidence>
<keyword evidence="1" id="KW-0805">Transcription regulation</keyword>
<dbReference type="InterPro" id="IPR036390">
    <property type="entry name" value="WH_DNA-bd_sf"/>
</dbReference>
<dbReference type="RefSeq" id="WP_066628513.1">
    <property type="nucleotide sequence ID" value="NZ_FQXL01000007.1"/>
</dbReference>
<dbReference type="InterPro" id="IPR012318">
    <property type="entry name" value="HTH_CRP"/>
</dbReference>
<dbReference type="PROSITE" id="PS50042">
    <property type="entry name" value="CNMP_BINDING_3"/>
    <property type="match status" value="1"/>
</dbReference>
<keyword evidence="2" id="KW-0238">DNA-binding</keyword>
<dbReference type="InterPro" id="IPR000595">
    <property type="entry name" value="cNMP-bd_dom"/>
</dbReference>